<proteinExistence type="predicted"/>
<dbReference type="AlphaFoldDB" id="A0A6G4TXP7"/>
<dbReference type="Proteomes" id="UP000481583">
    <property type="component" value="Unassembled WGS sequence"/>
</dbReference>
<evidence type="ECO:0000313" key="2">
    <source>
        <dbReference type="Proteomes" id="UP000481583"/>
    </source>
</evidence>
<sequence>MLARQWWQVRHEQEEQVQVAHRSPPQSVHEQVASSVALWAHEAQAQFVQVQLAQTSPAQSAQAQVAVAVVMVEPFDPKSFGRFA</sequence>
<reference evidence="1 2" key="1">
    <citation type="submission" date="2020-02" db="EMBL/GenBank/DDBJ databases">
        <title>Whole-genome analyses of novel actinobacteria.</title>
        <authorList>
            <person name="Sahin N."/>
        </authorList>
    </citation>
    <scope>NUCLEOTIDE SEQUENCE [LARGE SCALE GENOMIC DNA]</scope>
    <source>
        <strain evidence="1 2">A7024</strain>
    </source>
</reference>
<comment type="caution">
    <text evidence="1">The sequence shown here is derived from an EMBL/GenBank/DDBJ whole genome shotgun (WGS) entry which is preliminary data.</text>
</comment>
<protein>
    <submittedName>
        <fullName evidence="1">Uncharacterized protein</fullName>
    </submittedName>
</protein>
<dbReference type="RefSeq" id="WP_165236544.1">
    <property type="nucleotide sequence ID" value="NZ_JAAKZV010000042.1"/>
</dbReference>
<evidence type="ECO:0000313" key="1">
    <source>
        <dbReference type="EMBL" id="NGN64755.1"/>
    </source>
</evidence>
<accession>A0A6G4TXP7</accession>
<dbReference type="EMBL" id="JAAKZV010000042">
    <property type="protein sequence ID" value="NGN64755.1"/>
    <property type="molecule type" value="Genomic_DNA"/>
</dbReference>
<name>A0A6G4TXP7_9ACTN</name>
<keyword evidence="2" id="KW-1185">Reference proteome</keyword>
<organism evidence="1 2">
    <name type="scientific">Streptomyces coryli</name>
    <dbReference type="NCBI Taxonomy" id="1128680"/>
    <lineage>
        <taxon>Bacteria</taxon>
        <taxon>Bacillati</taxon>
        <taxon>Actinomycetota</taxon>
        <taxon>Actinomycetes</taxon>
        <taxon>Kitasatosporales</taxon>
        <taxon>Streptomycetaceae</taxon>
        <taxon>Streptomyces</taxon>
    </lineage>
</organism>
<gene>
    <name evidence="1" type="ORF">G5C51_12685</name>
</gene>